<organism evidence="1">
    <name type="scientific">marine metagenome</name>
    <dbReference type="NCBI Taxonomy" id="408172"/>
    <lineage>
        <taxon>unclassified sequences</taxon>
        <taxon>metagenomes</taxon>
        <taxon>ecological metagenomes</taxon>
    </lineage>
</organism>
<protein>
    <submittedName>
        <fullName evidence="1">Uncharacterized protein</fullName>
    </submittedName>
</protein>
<sequence>GDGVSIASKGNLMVGMQGQSNFVYDADFGTMQVYEKVGDHSDTKLVDGYGVFYEKNIDSNGIAKLVLPPSDLDTSHYTPRKQPLIDSNGGELSLNVSEGDLQLLGAIISEGGDVALGSENNLKFSSSGSVYSSGGDVELSSDQNSNAAGGDGGLTMIEGAEVDADNGGITIKGTGDLTLARVNTTGKIELNTTSGNLHLGEHTVSAGSLVLVAQGGSIAGAVDAGSVDLQAAGKVAISSKGDELTVLRATGDGVSVIAQGKLSVGGKDNIGLV</sequence>
<reference evidence="1" key="1">
    <citation type="submission" date="2018-05" db="EMBL/GenBank/DDBJ databases">
        <authorList>
            <person name="Lanie J.A."/>
            <person name="Ng W.-L."/>
            <person name="Kazmierczak K.M."/>
            <person name="Andrzejewski T.M."/>
            <person name="Davidsen T.M."/>
            <person name="Wayne K.J."/>
            <person name="Tettelin H."/>
            <person name="Glass J.I."/>
            <person name="Rusch D."/>
            <person name="Podicherti R."/>
            <person name="Tsui H.-C.T."/>
            <person name="Winkler M.E."/>
        </authorList>
    </citation>
    <scope>NUCLEOTIDE SEQUENCE</scope>
</reference>
<gene>
    <name evidence="1" type="ORF">METZ01_LOCUS418375</name>
</gene>
<dbReference type="Pfam" id="PF13332">
    <property type="entry name" value="Fil_haemagg_2"/>
    <property type="match status" value="1"/>
</dbReference>
<evidence type="ECO:0000313" key="1">
    <source>
        <dbReference type="EMBL" id="SVD65521.1"/>
    </source>
</evidence>
<feature type="non-terminal residue" evidence="1">
    <location>
        <position position="273"/>
    </location>
</feature>
<dbReference type="AlphaFoldDB" id="A0A382X5I0"/>
<feature type="non-terminal residue" evidence="1">
    <location>
        <position position="1"/>
    </location>
</feature>
<proteinExistence type="predicted"/>
<accession>A0A382X5I0</accession>
<name>A0A382X5I0_9ZZZZ</name>
<dbReference type="EMBL" id="UINC01164586">
    <property type="protein sequence ID" value="SVD65521.1"/>
    <property type="molecule type" value="Genomic_DNA"/>
</dbReference>
<dbReference type="InterPro" id="IPR025157">
    <property type="entry name" value="Hemagglutinin_rpt"/>
</dbReference>